<sequence>MIAASDPQEYVPSGRQQALRHPGPMEASIKTDIPEIDDPILNKLESVSLTDSKKTEWWTLRKVQELKQYCQETKEPDRIENKSFMTSNYRRRYSDISDDSFSLKSNVDVSLNKFGKRLSDVNSSKFSNKRLSVDNEPRDKSDGCFLSQRTGECNFKTKKNATYMEDELYVNGYTVTWSRGLVNSYDDLDNGRKTICSYTSDFVIKQALWCTFYCECPVFHENSMNFVNCNESTGTPIESVCITDSHTIQVFTPKGEDFTVSVPFILNKIWNTKFGILLSKESGGFPKDYLYEMKGTLYSLAYPLDDVCPVVVNQNGYLSILNNSSVQVVFTSVNPSICMVFDTATKQHSVYRIRKLRPNEYDAGDKLSSMCANQSIKLKNKLSMWENVNSRILPPTSITTISNTAHFPNNRSQTSMAMVSRCQSPAPSSYSSPWVQRNSQMYSSIKNSEINKSYFDLSKTASFLRANPSLCLDYLWTDNYSFQDTNIAAPATKVFFTEDFVGQKYLCYVLDTRSQLSIVKVDYSGRNFTFGVLTSISAKDAASIPHLRMLAILEHSGNVTLYSGLNVIGKLHIGGTLAQHAPSPYIRRAAYSPYPRRSTLLPHLKPGDLKFDEHLLSPVLPAISRVGSRSSILHLSYTEHDNKKVVLSNLMDAIEDRLTLKYTDGTCYRITLPSISSTSLVDSCLIALRQILPKDIAAVLLCRWYATKNVIGAQDTTFEQEWNMFALLLFELLGYDYDQISDGSSEPPITPSSLSKKQKYSSGTDQDWSYLLSSDHTKCNENLIATLKIGNPPDSSKNERGFEGMIDTGGVLFPYIRQIHFSFHLLYEDIKLNVFRSEELLPLMKFLNRLSLDLDLKEYSLHYWLDFPEHAVIEAKPAIPDNELKNIAVWPGFSQMPYSVFRSIYNMLDESYFQPYPYLPNVNSRSRDILELCGIVTESDNSHSMSEVDLNSFVKEIDCTTLKDLPQSACNQKKLSNNVPAAAQLILLMVEKNITTSYLDTLPYSIFYLLYNTLWKCRENPPADWPPEAYYLIWREDLAAAAVKIKKEKQEYSQELLGMCSNTQLEDVMPGIKADFEQTDGMEDIDNSLMKLRFSDDVRVNEARKMLQSSRPVSIVLTQRPDVSDHDFIEEQEKHLYGLCIRTMALPVGRGMFTLRTARPVITEPLPAPLLCLTGKAPPRGTTVDLSHIDTPANMHLWPLFHNGVANGLRITPDAHNIDNKWITFNTNKGGTDLQMEHAGFLLALGLNGHLKNLAFDSTFNYLEKFHEMTSVGVLLGLSAAFRGTAHPSLTKTLAIHVEALLPPTSMELDIPQTLQVAGLLGVGLVYEGTAHRHMTEVLLTEIGRPPGPEMENSIDRESYSLSAGLALGLVTLKQGDRPSGLSDLNVPDMLHYYMVGGNKRPLTGSQKDKYKTASFQIREGTSVNLDVTAPGATLALGLMYLGTNNKAVADWMAPPQTQYLLDFVRPDFLLLRTLSRSLILWNDVEPTKEWVENQIPSTIRPYCMVNPTHNLNIDYEAMNQAYCNIVAGASFALGLKFAGTANEEAYETLLHFCNMFTSLNGKPVADLAGKSTIETCLNVLLLSVSMVMAGTGDLEIIRLVRHLRRRVGVSNSQVVTYGSHLAIHMALGLLFLGGGKYTLSNTPSSVAALICAFYPKFPTHSNDNRYHLQAFRHLYVLAVEPRLIIPKEVHADEICYANLRVVQLDGTEVNIKGPGIIPDLNTLRKVEVKDERYWPVTFERGKNWESLERILSTTGYVEVKQRAGCLSYILDKFGYRSQLARTLTHSAIVPWDPSPTSITLFTSDQCVKLFCEHFLGCDKSKETTALEARLKQCLTKITYDAVVHDKLIVIVVFISMLKAILDLNDTPSPLNALQFKIIAKQILRNRSFDLLSKEVVLALRQEYLKYFDDWEEILKPQLQSFLSNRDFNKDTSNLDCKRLATYVVFYDFPWNCRINRGEYLEMLGKLPSNLCTNTVDKIIKIFS</sequence>
<dbReference type="InterPro" id="IPR046794">
    <property type="entry name" value="Apc1_MidN"/>
</dbReference>
<dbReference type="PANTHER" id="PTHR12827">
    <property type="entry name" value="MEIOTIC CHECKPOINT REGULATOR TSG24 FAMILY MEMBER"/>
    <property type="match status" value="1"/>
</dbReference>
<evidence type="ECO:0000256" key="1">
    <source>
        <dbReference type="ARBA" id="ARBA00010547"/>
    </source>
</evidence>
<evidence type="ECO:0000313" key="10">
    <source>
        <dbReference type="EMBL" id="CAG9853978.1"/>
    </source>
</evidence>
<reference evidence="10" key="1">
    <citation type="submission" date="2022-01" db="EMBL/GenBank/DDBJ databases">
        <authorList>
            <person name="King R."/>
        </authorList>
    </citation>
    <scope>NUCLEOTIDE SEQUENCE</scope>
</reference>
<dbReference type="InterPro" id="IPR011989">
    <property type="entry name" value="ARM-like"/>
</dbReference>
<evidence type="ECO:0000256" key="6">
    <source>
        <dbReference type="SAM" id="MobiDB-lite"/>
    </source>
</evidence>
<protein>
    <recommendedName>
        <fullName evidence="12">Anaphase-promoting complex subunit 1</fullName>
    </recommendedName>
</protein>
<evidence type="ECO:0000313" key="11">
    <source>
        <dbReference type="Proteomes" id="UP001153712"/>
    </source>
</evidence>
<keyword evidence="11" id="KW-1185">Reference proteome</keyword>
<keyword evidence="2" id="KW-0132">Cell division</keyword>
<gene>
    <name evidence="10" type="ORF">PHYEVI_LOCUS445</name>
</gene>
<dbReference type="GO" id="GO:0060090">
    <property type="term" value="F:molecular adaptor activity"/>
    <property type="evidence" value="ECO:0007669"/>
    <property type="project" value="TreeGrafter"/>
</dbReference>
<dbReference type="Proteomes" id="UP001153712">
    <property type="component" value="Chromosome 1"/>
</dbReference>
<dbReference type="OrthoDB" id="26401at2759"/>
<evidence type="ECO:0008006" key="12">
    <source>
        <dbReference type="Google" id="ProtNLM"/>
    </source>
</evidence>
<evidence type="ECO:0000256" key="2">
    <source>
        <dbReference type="ARBA" id="ARBA00022618"/>
    </source>
</evidence>
<name>A0A9N9XIU3_PHYSR</name>
<evidence type="ECO:0000259" key="7">
    <source>
        <dbReference type="Pfam" id="PF18122"/>
    </source>
</evidence>
<keyword evidence="4" id="KW-0498">Mitosis</keyword>
<dbReference type="FunFam" id="1.25.10.10:FF:000747">
    <property type="entry name" value="Shattered"/>
    <property type="match status" value="1"/>
</dbReference>
<dbReference type="Pfam" id="PF20518">
    <property type="entry name" value="Apc1_MidN"/>
    <property type="match status" value="1"/>
</dbReference>
<keyword evidence="5" id="KW-0131">Cell cycle</keyword>
<evidence type="ECO:0000256" key="4">
    <source>
        <dbReference type="ARBA" id="ARBA00022776"/>
    </source>
</evidence>
<dbReference type="GO" id="GO:0005680">
    <property type="term" value="C:anaphase-promoting complex"/>
    <property type="evidence" value="ECO:0007669"/>
    <property type="project" value="InterPro"/>
</dbReference>
<dbReference type="Pfam" id="PF18122">
    <property type="entry name" value="APC1_C"/>
    <property type="match status" value="1"/>
</dbReference>
<evidence type="ECO:0000259" key="9">
    <source>
        <dbReference type="Pfam" id="PF21282"/>
    </source>
</evidence>
<feature type="region of interest" description="Disordered" evidence="6">
    <location>
        <begin position="1"/>
        <end position="24"/>
    </location>
</feature>
<evidence type="ECO:0000259" key="8">
    <source>
        <dbReference type="Pfam" id="PF20518"/>
    </source>
</evidence>
<dbReference type="PANTHER" id="PTHR12827:SF3">
    <property type="entry name" value="ANAPHASE-PROMOTING COMPLEX SUBUNIT 1"/>
    <property type="match status" value="1"/>
</dbReference>
<dbReference type="GO" id="GO:0070979">
    <property type="term" value="P:protein K11-linked ubiquitination"/>
    <property type="evidence" value="ECO:0007669"/>
    <property type="project" value="TreeGrafter"/>
</dbReference>
<dbReference type="Pfam" id="PF21282">
    <property type="entry name" value="APC1_3rd"/>
    <property type="match status" value="1"/>
</dbReference>
<comment type="similarity">
    <text evidence="1">Belongs to the APC1 family.</text>
</comment>
<dbReference type="GO" id="GO:0051301">
    <property type="term" value="P:cell division"/>
    <property type="evidence" value="ECO:0007669"/>
    <property type="project" value="UniProtKB-KW"/>
</dbReference>
<dbReference type="GO" id="GO:0007091">
    <property type="term" value="P:metaphase/anaphase transition of mitotic cell cycle"/>
    <property type="evidence" value="ECO:0007669"/>
    <property type="project" value="TreeGrafter"/>
</dbReference>
<proteinExistence type="inferred from homology"/>
<keyword evidence="3" id="KW-0677">Repeat</keyword>
<dbReference type="Gene3D" id="1.25.10.10">
    <property type="entry name" value="Leucine-rich Repeat Variant"/>
    <property type="match status" value="2"/>
</dbReference>
<accession>A0A9N9XIU3</accession>
<feature type="domain" description="Anaphase-promoting complex subunit 1 beta-sandwich" evidence="9">
    <location>
        <begin position="1683"/>
        <end position="1763"/>
    </location>
</feature>
<dbReference type="EMBL" id="OU900094">
    <property type="protein sequence ID" value="CAG9853978.1"/>
    <property type="molecule type" value="Genomic_DNA"/>
</dbReference>
<evidence type="ECO:0000256" key="3">
    <source>
        <dbReference type="ARBA" id="ARBA00022737"/>
    </source>
</evidence>
<dbReference type="InterPro" id="IPR048971">
    <property type="entry name" value="Apc1_3rd"/>
</dbReference>
<dbReference type="InterPro" id="IPR041221">
    <property type="entry name" value="APC1_C"/>
</dbReference>
<dbReference type="InterPro" id="IPR024990">
    <property type="entry name" value="Apc1"/>
</dbReference>
<evidence type="ECO:0000256" key="5">
    <source>
        <dbReference type="ARBA" id="ARBA00023306"/>
    </source>
</evidence>
<organism evidence="10 11">
    <name type="scientific">Phyllotreta striolata</name>
    <name type="common">Striped flea beetle</name>
    <name type="synonym">Crioceris striolata</name>
    <dbReference type="NCBI Taxonomy" id="444603"/>
    <lineage>
        <taxon>Eukaryota</taxon>
        <taxon>Metazoa</taxon>
        <taxon>Ecdysozoa</taxon>
        <taxon>Arthropoda</taxon>
        <taxon>Hexapoda</taxon>
        <taxon>Insecta</taxon>
        <taxon>Pterygota</taxon>
        <taxon>Neoptera</taxon>
        <taxon>Endopterygota</taxon>
        <taxon>Coleoptera</taxon>
        <taxon>Polyphaga</taxon>
        <taxon>Cucujiformia</taxon>
        <taxon>Chrysomeloidea</taxon>
        <taxon>Chrysomelidae</taxon>
        <taxon>Galerucinae</taxon>
        <taxon>Alticini</taxon>
        <taxon>Phyllotreta</taxon>
    </lineage>
</organism>
<feature type="domain" description="Anaphase-promoting complex subunit 1 middle" evidence="8">
    <location>
        <begin position="742"/>
        <end position="1039"/>
    </location>
</feature>
<feature type="domain" description="Anaphase-promoting complex subunit 1 C-terminal" evidence="7">
    <location>
        <begin position="1799"/>
        <end position="1950"/>
    </location>
</feature>
<dbReference type="GO" id="GO:0031145">
    <property type="term" value="P:anaphase-promoting complex-dependent catabolic process"/>
    <property type="evidence" value="ECO:0007669"/>
    <property type="project" value="TreeGrafter"/>
</dbReference>